<organism evidence="2">
    <name type="scientific">Siphoviridae sp. ct1yA16</name>
    <dbReference type="NCBI Taxonomy" id="2827767"/>
    <lineage>
        <taxon>Viruses</taxon>
        <taxon>Duplodnaviria</taxon>
        <taxon>Heunggongvirae</taxon>
        <taxon>Uroviricota</taxon>
        <taxon>Caudoviricetes</taxon>
    </lineage>
</organism>
<protein>
    <submittedName>
        <fullName evidence="2">Uncharacterized protein</fullName>
    </submittedName>
</protein>
<keyword evidence="1" id="KW-0812">Transmembrane</keyword>
<evidence type="ECO:0000313" key="2">
    <source>
        <dbReference type="EMBL" id="DAF61723.1"/>
    </source>
</evidence>
<accession>A0A8S5TFB9</accession>
<proteinExistence type="predicted"/>
<keyword evidence="1" id="KW-0472">Membrane</keyword>
<sequence length="29" mass="3491">MYRVVVGLNIYFPFLYIRLICHFIGIKDS</sequence>
<evidence type="ECO:0000256" key="1">
    <source>
        <dbReference type="SAM" id="Phobius"/>
    </source>
</evidence>
<dbReference type="EMBL" id="BK032816">
    <property type="protein sequence ID" value="DAF61723.1"/>
    <property type="molecule type" value="Genomic_DNA"/>
</dbReference>
<keyword evidence="1" id="KW-1133">Transmembrane helix</keyword>
<name>A0A8S5TFB9_9CAUD</name>
<feature type="transmembrane region" description="Helical" evidence="1">
    <location>
        <begin position="6"/>
        <end position="26"/>
    </location>
</feature>
<reference evidence="2" key="1">
    <citation type="journal article" date="2021" name="Proc. Natl. Acad. Sci. U.S.A.">
        <title>A Catalog of Tens of Thousands of Viruses from Human Metagenomes Reveals Hidden Associations with Chronic Diseases.</title>
        <authorList>
            <person name="Tisza M.J."/>
            <person name="Buck C.B."/>
        </authorList>
    </citation>
    <scope>NUCLEOTIDE SEQUENCE</scope>
    <source>
        <strain evidence="2">Ct1yA16</strain>
    </source>
</reference>